<evidence type="ECO:0000259" key="12">
    <source>
        <dbReference type="Pfam" id="PF01225"/>
    </source>
</evidence>
<comment type="subcellular location">
    <subcellularLocation>
        <location evidence="10 11">Cytoplasm</location>
    </subcellularLocation>
</comment>
<dbReference type="GO" id="GO:0009252">
    <property type="term" value="P:peptidoglycan biosynthetic process"/>
    <property type="evidence" value="ECO:0007669"/>
    <property type="project" value="UniProtKB-UniRule"/>
</dbReference>
<evidence type="ECO:0000313" key="16">
    <source>
        <dbReference type="Proteomes" id="UP000189681"/>
    </source>
</evidence>
<accession>A0A1V4AWR0</accession>
<keyword evidence="6 10" id="KW-0133">Cell shape</keyword>
<dbReference type="GO" id="GO:0008360">
    <property type="term" value="P:regulation of cell shape"/>
    <property type="evidence" value="ECO:0007669"/>
    <property type="project" value="UniProtKB-KW"/>
</dbReference>
<dbReference type="Gene3D" id="3.40.1190.10">
    <property type="entry name" value="Mur-like, catalytic domain"/>
    <property type="match status" value="1"/>
</dbReference>
<dbReference type="AlphaFoldDB" id="A0A1V4AWR0"/>
<dbReference type="InterPro" id="IPR036615">
    <property type="entry name" value="Mur_ligase_C_dom_sf"/>
</dbReference>
<evidence type="ECO:0000313" key="15">
    <source>
        <dbReference type="EMBL" id="OOP57567.1"/>
    </source>
</evidence>
<gene>
    <name evidence="10" type="primary">murF</name>
    <name evidence="15" type="ORF">AYP45_02660</name>
</gene>
<keyword evidence="3 10" id="KW-0132">Cell division</keyword>
<evidence type="ECO:0000256" key="9">
    <source>
        <dbReference type="ARBA" id="ARBA00023316"/>
    </source>
</evidence>
<evidence type="ECO:0000256" key="1">
    <source>
        <dbReference type="ARBA" id="ARBA00022490"/>
    </source>
</evidence>
<evidence type="ECO:0000259" key="13">
    <source>
        <dbReference type="Pfam" id="PF02875"/>
    </source>
</evidence>
<dbReference type="GO" id="GO:0047480">
    <property type="term" value="F:UDP-N-acetylmuramoyl-tripeptide-D-alanyl-D-alanine ligase activity"/>
    <property type="evidence" value="ECO:0007669"/>
    <property type="project" value="UniProtKB-UniRule"/>
</dbReference>
<evidence type="ECO:0000256" key="11">
    <source>
        <dbReference type="RuleBase" id="RU004136"/>
    </source>
</evidence>
<dbReference type="Proteomes" id="UP000189681">
    <property type="component" value="Unassembled WGS sequence"/>
</dbReference>
<comment type="pathway">
    <text evidence="10 11">Cell wall biogenesis; peptidoglycan biosynthesis.</text>
</comment>
<dbReference type="InterPro" id="IPR035911">
    <property type="entry name" value="MurE/MurF_N"/>
</dbReference>
<dbReference type="Gene3D" id="3.90.190.20">
    <property type="entry name" value="Mur ligase, C-terminal domain"/>
    <property type="match status" value="1"/>
</dbReference>
<dbReference type="InterPro" id="IPR004101">
    <property type="entry name" value="Mur_ligase_C"/>
</dbReference>
<evidence type="ECO:0000256" key="3">
    <source>
        <dbReference type="ARBA" id="ARBA00022618"/>
    </source>
</evidence>
<dbReference type="GO" id="GO:0005524">
    <property type="term" value="F:ATP binding"/>
    <property type="evidence" value="ECO:0007669"/>
    <property type="project" value="UniProtKB-UniRule"/>
</dbReference>
<name>A0A1V4AWR0_9BACT</name>
<keyword evidence="2 10" id="KW-0436">Ligase</keyword>
<dbReference type="Gene3D" id="3.40.1390.10">
    <property type="entry name" value="MurE/MurF, N-terminal domain"/>
    <property type="match status" value="1"/>
</dbReference>
<dbReference type="PANTHER" id="PTHR43024">
    <property type="entry name" value="UDP-N-ACETYLMURAMOYL-TRIPEPTIDE--D-ALANYL-D-ALANINE LIGASE"/>
    <property type="match status" value="1"/>
</dbReference>
<dbReference type="Pfam" id="PF08245">
    <property type="entry name" value="Mur_ligase_M"/>
    <property type="match status" value="1"/>
</dbReference>
<evidence type="ECO:0000256" key="7">
    <source>
        <dbReference type="ARBA" id="ARBA00022984"/>
    </source>
</evidence>
<reference evidence="15 16" key="1">
    <citation type="journal article" date="2017" name="Water Res.">
        <title>Discovery and metagenomic analysis of an anammox bacterial enrichment related to Candidatus "Brocadia caroliniensis" in a full-scale glycerol-fed nitritation-denitritation separate centrate treatment process.</title>
        <authorList>
            <person name="Park H."/>
            <person name="Brotto A.C."/>
            <person name="van Loosdrecht M.C."/>
            <person name="Chandran K."/>
        </authorList>
    </citation>
    <scope>NUCLEOTIDE SEQUENCE [LARGE SCALE GENOMIC DNA]</scope>
    <source>
        <strain evidence="15">26THWARD</strain>
    </source>
</reference>
<dbReference type="GO" id="GO:0051301">
    <property type="term" value="P:cell division"/>
    <property type="evidence" value="ECO:0007669"/>
    <property type="project" value="UniProtKB-KW"/>
</dbReference>
<keyword evidence="9 10" id="KW-0961">Cell wall biogenesis/degradation</keyword>
<comment type="function">
    <text evidence="10 11">Involved in cell wall formation. Catalyzes the final step in the synthesis of UDP-N-acetylmuramoyl-pentapeptide, the precursor of murein.</text>
</comment>
<dbReference type="Pfam" id="PF02875">
    <property type="entry name" value="Mur_ligase_C"/>
    <property type="match status" value="1"/>
</dbReference>
<feature type="domain" description="Mur ligase central" evidence="14">
    <location>
        <begin position="112"/>
        <end position="294"/>
    </location>
</feature>
<dbReference type="InterPro" id="IPR051046">
    <property type="entry name" value="MurCDEF_CellWall_CoF430Synth"/>
</dbReference>
<dbReference type="UniPathway" id="UPA00219"/>
<comment type="caution">
    <text evidence="15">The sequence shown here is derived from an EMBL/GenBank/DDBJ whole genome shotgun (WGS) entry which is preliminary data.</text>
</comment>
<dbReference type="SUPFAM" id="SSF53244">
    <property type="entry name" value="MurD-like peptide ligases, peptide-binding domain"/>
    <property type="match status" value="1"/>
</dbReference>
<protein>
    <recommendedName>
        <fullName evidence="10 11">UDP-N-acetylmuramoyl-tripeptide--D-alanyl-D-alanine ligase</fullName>
        <ecNumber evidence="10 11">6.3.2.10</ecNumber>
    </recommendedName>
    <alternativeName>
        <fullName evidence="10">D-alanyl-D-alanine-adding enzyme</fullName>
    </alternativeName>
</protein>
<dbReference type="InterPro" id="IPR005863">
    <property type="entry name" value="UDP-N-AcMur_synth"/>
</dbReference>
<keyword evidence="8 10" id="KW-0131">Cell cycle</keyword>
<dbReference type="NCBIfam" id="TIGR01143">
    <property type="entry name" value="murF"/>
    <property type="match status" value="1"/>
</dbReference>
<evidence type="ECO:0000256" key="6">
    <source>
        <dbReference type="ARBA" id="ARBA00022960"/>
    </source>
</evidence>
<dbReference type="GO" id="GO:0008766">
    <property type="term" value="F:UDP-N-acetylmuramoylalanyl-D-glutamyl-2,6-diaminopimelate-D-alanyl-D-alanine ligase activity"/>
    <property type="evidence" value="ECO:0007669"/>
    <property type="project" value="RHEA"/>
</dbReference>
<dbReference type="SUPFAM" id="SSF63418">
    <property type="entry name" value="MurE/MurF N-terminal domain"/>
    <property type="match status" value="1"/>
</dbReference>
<proteinExistence type="inferred from homology"/>
<keyword evidence="4 10" id="KW-0547">Nucleotide-binding</keyword>
<keyword evidence="1 10" id="KW-0963">Cytoplasm</keyword>
<comment type="catalytic activity">
    <reaction evidence="10 11">
        <text>D-alanyl-D-alanine + UDP-N-acetyl-alpha-D-muramoyl-L-alanyl-gamma-D-glutamyl-meso-2,6-diaminopimelate + ATP = UDP-N-acetyl-alpha-D-muramoyl-L-alanyl-gamma-D-glutamyl-meso-2,6-diaminopimeloyl-D-alanyl-D-alanine + ADP + phosphate + H(+)</text>
        <dbReference type="Rhea" id="RHEA:28374"/>
        <dbReference type="ChEBI" id="CHEBI:15378"/>
        <dbReference type="ChEBI" id="CHEBI:30616"/>
        <dbReference type="ChEBI" id="CHEBI:43474"/>
        <dbReference type="ChEBI" id="CHEBI:57822"/>
        <dbReference type="ChEBI" id="CHEBI:61386"/>
        <dbReference type="ChEBI" id="CHEBI:83905"/>
        <dbReference type="ChEBI" id="CHEBI:456216"/>
        <dbReference type="EC" id="6.3.2.10"/>
    </reaction>
</comment>
<feature type="binding site" evidence="10">
    <location>
        <begin position="114"/>
        <end position="120"/>
    </location>
    <ligand>
        <name>ATP</name>
        <dbReference type="ChEBI" id="CHEBI:30616"/>
    </ligand>
</feature>
<dbReference type="PANTHER" id="PTHR43024:SF1">
    <property type="entry name" value="UDP-N-ACETYLMURAMOYL-TRIPEPTIDE--D-ALANYL-D-ALANINE LIGASE"/>
    <property type="match status" value="1"/>
</dbReference>
<dbReference type="GO" id="GO:0005737">
    <property type="term" value="C:cytoplasm"/>
    <property type="evidence" value="ECO:0007669"/>
    <property type="project" value="UniProtKB-SubCell"/>
</dbReference>
<evidence type="ECO:0000256" key="10">
    <source>
        <dbReference type="HAMAP-Rule" id="MF_02019"/>
    </source>
</evidence>
<dbReference type="HAMAP" id="MF_02019">
    <property type="entry name" value="MurF"/>
    <property type="match status" value="1"/>
</dbReference>
<feature type="domain" description="Mur ligase C-terminal" evidence="13">
    <location>
        <begin position="318"/>
        <end position="443"/>
    </location>
</feature>
<feature type="domain" description="Mur ligase N-terminal catalytic" evidence="12">
    <location>
        <begin position="25"/>
        <end position="101"/>
    </location>
</feature>
<dbReference type="InterPro" id="IPR036565">
    <property type="entry name" value="Mur-like_cat_sf"/>
</dbReference>
<evidence type="ECO:0000256" key="5">
    <source>
        <dbReference type="ARBA" id="ARBA00022840"/>
    </source>
</evidence>
<dbReference type="InterPro" id="IPR013221">
    <property type="entry name" value="Mur_ligase_cen"/>
</dbReference>
<sequence length="470" mass="51977">MENLYFNEIVEAVNGQMLCTGKNVKVKGVSIDSRTVQKGDIFFALKGERVDGHHYIVPARKAGAAGAVVSHLGKADLGHEQFPVIRVKDTVTALGDLARYYRQKLTTKIIGITGSNGKTTTKEMTYHLLSQFGSAVRSQKSFNNFIGVPVSLFEIENKHQYGVLEMGTNAPGEIRRLSEIGSPDIAVILNVSQTHLEGLGSTDGVASAKGEILENLRKEGVFVYNVDNLWCVKIADGFKGKKVGFGFGPHAHIQCTNTKKEDGGYRLVINECLEIYLPVPGYHNISNCLASLAICHALGHNIYQRKELFASFQLPQMRIEHQRIGNITFINDAYNANPQSVRAALAYLHEMDTKGRKVFICGDMLELGSDTVQLHREIGETVAHLGIDLLWTVGRFAAEVATAAKLAGMPDRRVVSFRDITEIVVSEMSEFRENDTVLIKGSRGMRMEQVIEKFRNYGVHSFNSRGLTVM</sequence>
<evidence type="ECO:0000256" key="4">
    <source>
        <dbReference type="ARBA" id="ARBA00022741"/>
    </source>
</evidence>
<comment type="similarity">
    <text evidence="10">Belongs to the MurCDEF family. MurF subfamily.</text>
</comment>
<evidence type="ECO:0000259" key="14">
    <source>
        <dbReference type="Pfam" id="PF08245"/>
    </source>
</evidence>
<dbReference type="EMBL" id="AYTS01000024">
    <property type="protein sequence ID" value="OOP57567.1"/>
    <property type="molecule type" value="Genomic_DNA"/>
</dbReference>
<keyword evidence="7 10" id="KW-0573">Peptidoglycan synthesis</keyword>
<dbReference type="STRING" id="1004156.AYP45_02660"/>
<evidence type="ECO:0000256" key="8">
    <source>
        <dbReference type="ARBA" id="ARBA00023306"/>
    </source>
</evidence>
<dbReference type="InterPro" id="IPR000713">
    <property type="entry name" value="Mur_ligase_N"/>
</dbReference>
<dbReference type="Pfam" id="PF01225">
    <property type="entry name" value="Mur_ligase"/>
    <property type="match status" value="1"/>
</dbReference>
<evidence type="ECO:0000256" key="2">
    <source>
        <dbReference type="ARBA" id="ARBA00022598"/>
    </source>
</evidence>
<dbReference type="SUPFAM" id="SSF53623">
    <property type="entry name" value="MurD-like peptide ligases, catalytic domain"/>
    <property type="match status" value="1"/>
</dbReference>
<dbReference type="GO" id="GO:0071555">
    <property type="term" value="P:cell wall organization"/>
    <property type="evidence" value="ECO:0007669"/>
    <property type="project" value="UniProtKB-KW"/>
</dbReference>
<keyword evidence="5 10" id="KW-0067">ATP-binding</keyword>
<dbReference type="EC" id="6.3.2.10" evidence="10 11"/>
<organism evidence="15 16">
    <name type="scientific">Candidatus Brocadia carolinensis</name>
    <dbReference type="NCBI Taxonomy" id="1004156"/>
    <lineage>
        <taxon>Bacteria</taxon>
        <taxon>Pseudomonadati</taxon>
        <taxon>Planctomycetota</taxon>
        <taxon>Candidatus Brocadiia</taxon>
        <taxon>Candidatus Brocadiales</taxon>
        <taxon>Candidatus Brocadiaceae</taxon>
        <taxon>Candidatus Brocadia</taxon>
    </lineage>
</organism>